<evidence type="ECO:0000313" key="1">
    <source>
        <dbReference type="EMBL" id="MFC6039694.1"/>
    </source>
</evidence>
<protein>
    <submittedName>
        <fullName evidence="1">Uncharacterized protein</fullName>
    </submittedName>
</protein>
<accession>A0ABW1L7R3</accession>
<dbReference type="EMBL" id="JBHSRI010000015">
    <property type="protein sequence ID" value="MFC6039694.1"/>
    <property type="molecule type" value="Genomic_DNA"/>
</dbReference>
<sequence>MNIHLLIFITSVQEKAENTRQEMMMKSFESDIRPVKGDIIDDPGFHSGFHNGYEIVKVTISYASNECFVSLTPLVQELEEITVDVYIEKLEANGWHVVSKEELNPM</sequence>
<comment type="caution">
    <text evidence="1">The sequence shown here is derived from an EMBL/GenBank/DDBJ whole genome shotgun (WGS) entry which is preliminary data.</text>
</comment>
<name>A0ABW1L7R3_9BACL</name>
<evidence type="ECO:0000313" key="2">
    <source>
        <dbReference type="Proteomes" id="UP001596170"/>
    </source>
</evidence>
<keyword evidence="2" id="KW-1185">Reference proteome</keyword>
<organism evidence="1 2">
    <name type="scientific">Paenisporosarcina macmurdoensis</name>
    <dbReference type="NCBI Taxonomy" id="212659"/>
    <lineage>
        <taxon>Bacteria</taxon>
        <taxon>Bacillati</taxon>
        <taxon>Bacillota</taxon>
        <taxon>Bacilli</taxon>
        <taxon>Bacillales</taxon>
        <taxon>Caryophanaceae</taxon>
        <taxon>Paenisporosarcina</taxon>
    </lineage>
</organism>
<proteinExistence type="predicted"/>
<dbReference type="RefSeq" id="WP_377733834.1">
    <property type="nucleotide sequence ID" value="NZ_JBHSRI010000015.1"/>
</dbReference>
<reference evidence="2" key="1">
    <citation type="journal article" date="2019" name="Int. J. Syst. Evol. Microbiol.">
        <title>The Global Catalogue of Microorganisms (GCM) 10K type strain sequencing project: providing services to taxonomists for standard genome sequencing and annotation.</title>
        <authorList>
            <consortium name="The Broad Institute Genomics Platform"/>
            <consortium name="The Broad Institute Genome Sequencing Center for Infectious Disease"/>
            <person name="Wu L."/>
            <person name="Ma J."/>
        </authorList>
    </citation>
    <scope>NUCLEOTIDE SEQUENCE [LARGE SCALE GENOMIC DNA]</scope>
    <source>
        <strain evidence="2">CCUG 54527</strain>
    </source>
</reference>
<dbReference type="Proteomes" id="UP001596170">
    <property type="component" value="Unassembled WGS sequence"/>
</dbReference>
<gene>
    <name evidence="1" type="ORF">ACFPYN_09715</name>
</gene>